<dbReference type="InterPro" id="IPR002068">
    <property type="entry name" value="A-crystallin/Hsp20_dom"/>
</dbReference>
<dbReference type="eggNOG" id="COG0071">
    <property type="taxonomic scope" value="Bacteria"/>
</dbReference>
<keyword evidence="5" id="KW-1185">Reference proteome</keyword>
<proteinExistence type="inferred from homology"/>
<keyword evidence="4" id="KW-0346">Stress response</keyword>
<evidence type="ECO:0000313" key="5">
    <source>
        <dbReference type="Proteomes" id="UP000009320"/>
    </source>
</evidence>
<dbReference type="CDD" id="cd06471">
    <property type="entry name" value="ACD_LpsHSP_like"/>
    <property type="match status" value="1"/>
</dbReference>
<dbReference type="GeneID" id="82846613"/>
<organism evidence="4 5">
    <name type="scientific">Lactobacillus hominis DSM 23910 = CRBIP 24.179</name>
    <dbReference type="NCBI Taxonomy" id="1423758"/>
    <lineage>
        <taxon>Bacteria</taxon>
        <taxon>Bacillati</taxon>
        <taxon>Bacillota</taxon>
        <taxon>Bacilli</taxon>
        <taxon>Lactobacillales</taxon>
        <taxon>Lactobacillaceae</taxon>
        <taxon>Lactobacillus</taxon>
    </lineage>
</organism>
<dbReference type="InterPro" id="IPR031107">
    <property type="entry name" value="Small_HSP"/>
</dbReference>
<dbReference type="PANTHER" id="PTHR11527">
    <property type="entry name" value="HEAT-SHOCK PROTEIN 20 FAMILY MEMBER"/>
    <property type="match status" value="1"/>
</dbReference>
<dbReference type="Proteomes" id="UP000009320">
    <property type="component" value="Unassembled WGS sequence"/>
</dbReference>
<comment type="similarity">
    <text evidence="1 2">Belongs to the small heat shock protein (HSP20) family.</text>
</comment>
<reference evidence="4 5" key="1">
    <citation type="submission" date="2012-06" db="EMBL/GenBank/DDBJ databases">
        <title>Draft Genome Sequence of Lactobacillus hominis Strain CRBIP 24.179T, isolated from human intestine.</title>
        <authorList>
            <person name="Cousin S."/>
            <person name="Ma L."/>
            <person name="Bizet C."/>
            <person name="Loux V."/>
            <person name="Bouchier C."/>
            <person name="Clermont D."/>
            <person name="Creno S."/>
        </authorList>
    </citation>
    <scope>NUCLEOTIDE SEQUENCE [LARGE SCALE GENOMIC DNA]</scope>
    <source>
        <strain evidence="5">CRBIP 24.179T</strain>
    </source>
</reference>
<accession>I7L5E0</accession>
<comment type="caution">
    <text evidence="4">The sequence shown here is derived from an EMBL/GenBank/DDBJ whole genome shotgun (WGS) entry which is preliminary data.</text>
</comment>
<dbReference type="AlphaFoldDB" id="I7L5E0"/>
<protein>
    <submittedName>
        <fullName evidence="4">Heat shock protein HSP</fullName>
    </submittedName>
</protein>
<gene>
    <name evidence="4" type="ORF">BN55_07195</name>
</gene>
<dbReference type="SUPFAM" id="SSF49764">
    <property type="entry name" value="HSP20-like chaperones"/>
    <property type="match status" value="1"/>
</dbReference>
<feature type="domain" description="SHSP" evidence="3">
    <location>
        <begin position="30"/>
        <end position="142"/>
    </location>
</feature>
<evidence type="ECO:0000256" key="2">
    <source>
        <dbReference type="RuleBase" id="RU003616"/>
    </source>
</evidence>
<dbReference type="EMBL" id="CAKE01000002">
    <property type="protein sequence ID" value="CCI81337.1"/>
    <property type="molecule type" value="Genomic_DNA"/>
</dbReference>
<evidence type="ECO:0000313" key="4">
    <source>
        <dbReference type="EMBL" id="CCI81337.1"/>
    </source>
</evidence>
<dbReference type="PROSITE" id="PS01031">
    <property type="entry name" value="SHSP"/>
    <property type="match status" value="1"/>
</dbReference>
<name>I7L5E0_9LACO</name>
<dbReference type="RefSeq" id="WP_008470050.1">
    <property type="nucleotide sequence ID" value="NZ_AYZP01000003.1"/>
</dbReference>
<dbReference type="PATRIC" id="fig|1423758.3.peg.1245"/>
<dbReference type="STRING" id="1423758.FC41_GL001232"/>
<dbReference type="Pfam" id="PF00011">
    <property type="entry name" value="HSP20"/>
    <property type="match status" value="1"/>
</dbReference>
<evidence type="ECO:0000259" key="3">
    <source>
        <dbReference type="PROSITE" id="PS01031"/>
    </source>
</evidence>
<dbReference type="OrthoDB" id="9811615at2"/>
<dbReference type="Gene3D" id="2.60.40.790">
    <property type="match status" value="1"/>
</dbReference>
<sequence>MANDLMKSRNHEMIDQLNDWFGFPKDFFDDSSIKNIMQSDVAETDKDYIVKIDMPGMDKNEINVSYNNGTLTVSGSRKAFKNLDDKKGTVIHEERSIGRIQRSYHLPDVNAKQITAKDENGVLTVTLPKQSAQDNSNNITVD</sequence>
<dbReference type="InterPro" id="IPR008978">
    <property type="entry name" value="HSP20-like_chaperone"/>
</dbReference>
<evidence type="ECO:0000256" key="1">
    <source>
        <dbReference type="PROSITE-ProRule" id="PRU00285"/>
    </source>
</evidence>